<dbReference type="Pfam" id="PF11846">
    <property type="entry name" value="Wzy_C_2"/>
    <property type="match status" value="1"/>
</dbReference>
<dbReference type="RefSeq" id="WP_186914688.1">
    <property type="nucleotide sequence ID" value="NZ_JACOFZ010000001.1"/>
</dbReference>
<evidence type="ECO:0000259" key="7">
    <source>
        <dbReference type="Pfam" id="PF11846"/>
    </source>
</evidence>
<feature type="transmembrane region" description="Helical" evidence="5">
    <location>
        <begin position="9"/>
        <end position="28"/>
    </location>
</feature>
<accession>A0A923HNB3</accession>
<feature type="transmembrane region" description="Helical" evidence="5">
    <location>
        <begin position="64"/>
        <end position="80"/>
    </location>
</feature>
<feature type="transmembrane region" description="Helical" evidence="5">
    <location>
        <begin position="240"/>
        <end position="266"/>
    </location>
</feature>
<reference evidence="8" key="1">
    <citation type="submission" date="2020-08" db="EMBL/GenBank/DDBJ databases">
        <title>Novel species isolated from subtropical streams in China.</title>
        <authorList>
            <person name="Lu H."/>
        </authorList>
    </citation>
    <scope>NUCLEOTIDE SEQUENCE</scope>
    <source>
        <strain evidence="8">LX22W</strain>
    </source>
</reference>
<dbReference type="AlphaFoldDB" id="A0A923HNB3"/>
<evidence type="ECO:0000256" key="5">
    <source>
        <dbReference type="SAM" id="Phobius"/>
    </source>
</evidence>
<keyword evidence="9" id="KW-1185">Reference proteome</keyword>
<dbReference type="GO" id="GO:0016020">
    <property type="term" value="C:membrane"/>
    <property type="evidence" value="ECO:0007669"/>
    <property type="project" value="UniProtKB-SubCell"/>
</dbReference>
<feature type="transmembrane region" description="Helical" evidence="5">
    <location>
        <begin position="172"/>
        <end position="187"/>
    </location>
</feature>
<organism evidence="8 9">
    <name type="scientific">Undibacterium nitidum</name>
    <dbReference type="NCBI Taxonomy" id="2762298"/>
    <lineage>
        <taxon>Bacteria</taxon>
        <taxon>Pseudomonadati</taxon>
        <taxon>Pseudomonadota</taxon>
        <taxon>Betaproteobacteria</taxon>
        <taxon>Burkholderiales</taxon>
        <taxon>Oxalobacteraceae</taxon>
        <taxon>Undibacterium</taxon>
    </lineage>
</organism>
<keyword evidence="8" id="KW-0436">Ligase</keyword>
<feature type="domain" description="Virulence factor membrane-bound polymerase C-terminal" evidence="7">
    <location>
        <begin position="371"/>
        <end position="550"/>
    </location>
</feature>
<comment type="subcellular location">
    <subcellularLocation>
        <location evidence="1">Membrane</location>
        <topology evidence="1">Multi-pass membrane protein</topology>
    </subcellularLocation>
</comment>
<feature type="transmembrane region" description="Helical" evidence="5">
    <location>
        <begin position="34"/>
        <end position="52"/>
    </location>
</feature>
<dbReference type="PANTHER" id="PTHR37422:SF21">
    <property type="entry name" value="EXOQ-LIKE PROTEIN"/>
    <property type="match status" value="1"/>
</dbReference>
<feature type="domain" description="O-antigen ligase-related" evidence="6">
    <location>
        <begin position="201"/>
        <end position="345"/>
    </location>
</feature>
<gene>
    <name evidence="8" type="ORF">H8K36_05580</name>
</gene>
<sequence length="569" mass="64195">MLSLRHKQISIVLFGLGIICANVISHHVHPFRTFYNELAAVIGLLLAAVFLFCKREAIVQPKLVYLPISILLMMMLQLLLQRVYPYQISFPVLYLGLTTIAIFYGSAIASEENAARMLCDGIAFSHLIAALASVLMENAQVLGWDLRPFVMYMAVDGVVAVRPFANIAQPNQLALLLCFGLAAIWWLRQQQKIHGGIAIVFAAFIVWGIVLTQSRIAWLILPLFVIMTGTGFVGQRKEHIVWMLGLLALYALAVFFLPTISAWMGFSSGSVIERIGGRSERTVLAQQAISMIASHPWLGVGWFGFGSAQVDIGANFTPTIYAEHSHNFILNIAAELGLPFAILFFGAFGLWLIRTCGAKSLRVRPEIGLFLLFLVAIAVHSLVEFPLWYAFVLIPLAVLAGMAHGLRWTATETRTVSARSLQAIAALSIVFCGLIVIDFHRVVEGFNEFRRAKNYAQMDLSKISSPRFTLMPDYYDYFSLMRIVPAEKMTEDEIRFVEQTSHRFGYVHILSKLAEIYVLNNRLDDAAQMMKTLHRLHPFYYPEYYDYWRELAKSDVRYEKIFLSMPAKE</sequence>
<evidence type="ECO:0000256" key="3">
    <source>
        <dbReference type="ARBA" id="ARBA00022989"/>
    </source>
</evidence>
<dbReference type="Pfam" id="PF04932">
    <property type="entry name" value="Wzy_C"/>
    <property type="match status" value="1"/>
</dbReference>
<evidence type="ECO:0000256" key="1">
    <source>
        <dbReference type="ARBA" id="ARBA00004141"/>
    </source>
</evidence>
<evidence type="ECO:0000313" key="8">
    <source>
        <dbReference type="EMBL" id="MBC3880838.1"/>
    </source>
</evidence>
<proteinExistence type="predicted"/>
<feature type="transmembrane region" description="Helical" evidence="5">
    <location>
        <begin position="365"/>
        <end position="383"/>
    </location>
</feature>
<name>A0A923HNB3_9BURK</name>
<feature type="transmembrane region" description="Helical" evidence="5">
    <location>
        <begin position="389"/>
        <end position="409"/>
    </location>
</feature>
<keyword evidence="4 5" id="KW-0472">Membrane</keyword>
<dbReference type="Proteomes" id="UP000627446">
    <property type="component" value="Unassembled WGS sequence"/>
</dbReference>
<evidence type="ECO:0000256" key="2">
    <source>
        <dbReference type="ARBA" id="ARBA00022692"/>
    </source>
</evidence>
<dbReference type="InterPro" id="IPR021797">
    <property type="entry name" value="Wzy_C_2"/>
</dbReference>
<protein>
    <submittedName>
        <fullName evidence="8">O-antigen ligase C-terminal domain-containing protein</fullName>
    </submittedName>
</protein>
<evidence type="ECO:0000259" key="6">
    <source>
        <dbReference type="Pfam" id="PF04932"/>
    </source>
</evidence>
<evidence type="ECO:0000256" key="4">
    <source>
        <dbReference type="ARBA" id="ARBA00023136"/>
    </source>
</evidence>
<dbReference type="EMBL" id="JACOFZ010000001">
    <property type="protein sequence ID" value="MBC3880838.1"/>
    <property type="molecule type" value="Genomic_DNA"/>
</dbReference>
<evidence type="ECO:0000313" key="9">
    <source>
        <dbReference type="Proteomes" id="UP000627446"/>
    </source>
</evidence>
<dbReference type="PANTHER" id="PTHR37422">
    <property type="entry name" value="TEICHURONIC ACID BIOSYNTHESIS PROTEIN TUAE"/>
    <property type="match status" value="1"/>
</dbReference>
<dbReference type="InterPro" id="IPR007016">
    <property type="entry name" value="O-antigen_ligase-rel_domated"/>
</dbReference>
<dbReference type="GO" id="GO:0016874">
    <property type="term" value="F:ligase activity"/>
    <property type="evidence" value="ECO:0007669"/>
    <property type="project" value="UniProtKB-KW"/>
</dbReference>
<comment type="caution">
    <text evidence="8">The sequence shown here is derived from an EMBL/GenBank/DDBJ whole genome shotgun (WGS) entry which is preliminary data.</text>
</comment>
<feature type="transmembrane region" description="Helical" evidence="5">
    <location>
        <begin position="193"/>
        <end position="211"/>
    </location>
</feature>
<feature type="transmembrane region" description="Helical" evidence="5">
    <location>
        <begin position="216"/>
        <end position="234"/>
    </location>
</feature>
<feature type="transmembrane region" description="Helical" evidence="5">
    <location>
        <begin position="421"/>
        <end position="443"/>
    </location>
</feature>
<keyword evidence="3 5" id="KW-1133">Transmembrane helix</keyword>
<feature type="transmembrane region" description="Helical" evidence="5">
    <location>
        <begin position="86"/>
        <end position="105"/>
    </location>
</feature>
<dbReference type="InterPro" id="IPR051533">
    <property type="entry name" value="WaaL-like"/>
</dbReference>
<feature type="transmembrane region" description="Helical" evidence="5">
    <location>
        <begin position="117"/>
        <end position="136"/>
    </location>
</feature>
<feature type="transmembrane region" description="Helical" evidence="5">
    <location>
        <begin position="328"/>
        <end position="353"/>
    </location>
</feature>
<keyword evidence="2 5" id="KW-0812">Transmembrane</keyword>